<evidence type="ECO:0000259" key="3">
    <source>
        <dbReference type="Pfam" id="PF02525"/>
    </source>
</evidence>
<dbReference type="OrthoDB" id="9798454at2"/>
<dbReference type="EMBL" id="FNAV01000004">
    <property type="protein sequence ID" value="SDE53034.1"/>
    <property type="molecule type" value="Genomic_DNA"/>
</dbReference>
<keyword evidence="2" id="KW-0560">Oxidoreductase</keyword>
<evidence type="ECO:0000256" key="1">
    <source>
        <dbReference type="ARBA" id="ARBA00006252"/>
    </source>
</evidence>
<comment type="similarity">
    <text evidence="1">Belongs to the NAD(P)H dehydrogenase (quinone) family.</text>
</comment>
<evidence type="ECO:0000256" key="2">
    <source>
        <dbReference type="ARBA" id="ARBA00023002"/>
    </source>
</evidence>
<dbReference type="Gene3D" id="3.40.50.360">
    <property type="match status" value="1"/>
</dbReference>
<dbReference type="InterPro" id="IPR029039">
    <property type="entry name" value="Flavoprotein-like_sf"/>
</dbReference>
<keyword evidence="5" id="KW-1185">Reference proteome</keyword>
<dbReference type="AlphaFoldDB" id="A0A1G7DNB4"/>
<proteinExistence type="inferred from homology"/>
<dbReference type="InterPro" id="IPR051545">
    <property type="entry name" value="NAD(P)H_dehydrogenase_qn"/>
</dbReference>
<evidence type="ECO:0000313" key="5">
    <source>
        <dbReference type="Proteomes" id="UP000198994"/>
    </source>
</evidence>
<dbReference type="SUPFAM" id="SSF52218">
    <property type="entry name" value="Flavoproteins"/>
    <property type="match status" value="1"/>
</dbReference>
<reference evidence="5" key="1">
    <citation type="submission" date="2016-10" db="EMBL/GenBank/DDBJ databases">
        <authorList>
            <person name="Varghese N."/>
            <person name="Submissions S."/>
        </authorList>
    </citation>
    <scope>NUCLEOTIDE SEQUENCE [LARGE SCALE GENOMIC DNA]</scope>
    <source>
        <strain evidence="5">DSM 10146</strain>
    </source>
</reference>
<protein>
    <submittedName>
        <fullName evidence="4">Putative NADPH-quinone reductase (Modulator of drug activity B)</fullName>
    </submittedName>
</protein>
<accession>A0A1G7DNB4</accession>
<name>A0A1G7DNB4_9RHOB</name>
<sequence>MAPRRIFVLNGHPGKTSLSRLFSEDYAQAAVQAGHELRITHLHDLDFDPDFGGAGYRAAKPLEPDLEAVMANMDWAEHLVLLSPMWWGGLPAKLKGLFDRALLPGSAFDTRAKTWLGSPRPLLAGRTARLIMTSDTPHWFFRLVHKAALVRQLRMQIFGFVGISPLHVTHFSAVINSSPETRAKWSRRVASLGARGA</sequence>
<dbReference type="Pfam" id="PF02525">
    <property type="entry name" value="Flavodoxin_2"/>
    <property type="match status" value="1"/>
</dbReference>
<organism evidence="4 5">
    <name type="scientific">Salipiger thiooxidans</name>
    <dbReference type="NCBI Taxonomy" id="282683"/>
    <lineage>
        <taxon>Bacteria</taxon>
        <taxon>Pseudomonadati</taxon>
        <taxon>Pseudomonadota</taxon>
        <taxon>Alphaproteobacteria</taxon>
        <taxon>Rhodobacterales</taxon>
        <taxon>Roseobacteraceae</taxon>
        <taxon>Salipiger</taxon>
    </lineage>
</organism>
<dbReference type="GO" id="GO:0005829">
    <property type="term" value="C:cytosol"/>
    <property type="evidence" value="ECO:0007669"/>
    <property type="project" value="TreeGrafter"/>
</dbReference>
<feature type="domain" description="Flavodoxin-like fold" evidence="3">
    <location>
        <begin position="5"/>
        <end position="184"/>
    </location>
</feature>
<dbReference type="STRING" id="282683.SAMN04488105_104333"/>
<dbReference type="PANTHER" id="PTHR10204:SF34">
    <property type="entry name" value="NAD(P)H DEHYDROGENASE [QUINONE] 1 ISOFORM 1"/>
    <property type="match status" value="1"/>
</dbReference>
<dbReference type="PANTHER" id="PTHR10204">
    <property type="entry name" value="NAD P H OXIDOREDUCTASE-RELATED"/>
    <property type="match status" value="1"/>
</dbReference>
<dbReference type="Proteomes" id="UP000198994">
    <property type="component" value="Unassembled WGS sequence"/>
</dbReference>
<dbReference type="InterPro" id="IPR003680">
    <property type="entry name" value="Flavodoxin_fold"/>
</dbReference>
<dbReference type="RefSeq" id="WP_089957648.1">
    <property type="nucleotide sequence ID" value="NZ_FNAV01000004.1"/>
</dbReference>
<dbReference type="GO" id="GO:0003955">
    <property type="term" value="F:NAD(P)H dehydrogenase (quinone) activity"/>
    <property type="evidence" value="ECO:0007669"/>
    <property type="project" value="TreeGrafter"/>
</dbReference>
<evidence type="ECO:0000313" key="4">
    <source>
        <dbReference type="EMBL" id="SDE53034.1"/>
    </source>
</evidence>
<gene>
    <name evidence="4" type="ORF">SAMN04488105_104333</name>
</gene>